<evidence type="ECO:0000313" key="1">
    <source>
        <dbReference type="EMBL" id="RMM66253.1"/>
    </source>
</evidence>
<dbReference type="AlphaFoldDB" id="A0A3M3FWD1"/>
<evidence type="ECO:0000313" key="2">
    <source>
        <dbReference type="Proteomes" id="UP000276829"/>
    </source>
</evidence>
<gene>
    <name evidence="1" type="ORF">ALQ73_200292</name>
</gene>
<organism evidence="1 2">
    <name type="scientific">Pseudomonas savastanoi pv. glycinea</name>
    <name type="common">Pseudomonas syringae pv. glycinea</name>
    <dbReference type="NCBI Taxonomy" id="318"/>
    <lineage>
        <taxon>Bacteria</taxon>
        <taxon>Pseudomonadati</taxon>
        <taxon>Pseudomonadota</taxon>
        <taxon>Gammaproteobacteria</taxon>
        <taxon>Pseudomonadales</taxon>
        <taxon>Pseudomonadaceae</taxon>
        <taxon>Pseudomonas</taxon>
    </lineage>
</organism>
<comment type="caution">
    <text evidence="1">The sequence shown here is derived from an EMBL/GenBank/DDBJ whole genome shotgun (WGS) entry which is preliminary data.</text>
</comment>
<reference evidence="1 2" key="1">
    <citation type="submission" date="2018-08" db="EMBL/GenBank/DDBJ databases">
        <title>Recombination of ecologically and evolutionarily significant loci maintains genetic cohesion in the Pseudomonas syringae species complex.</title>
        <authorList>
            <person name="Dillon M."/>
            <person name="Thakur S."/>
            <person name="Almeida R.N.D."/>
            <person name="Weir B.S."/>
            <person name="Guttman D.S."/>
        </authorList>
    </citation>
    <scope>NUCLEOTIDE SEQUENCE [LARGE SCALE GENOMIC DNA]</scope>
    <source>
        <strain evidence="1 2">ICMP 4324</strain>
    </source>
</reference>
<sequence length="162" mass="18008">MGLRNLRYFLREAQVQGVKYDVTGLDLRDQVPAHLAEVLLDGLACPLQRPVNPFPQLFATLANFLARAFDVARLALPAHHAVSLEHLEEGQRRASSGVLFEVGRRRRDTAGKVQVDLALDDGLQRIEHAQCVPPMARGQLWAADQRQKSHAQAAETLKVSFP</sequence>
<name>A0A3M3FWD1_PSESG</name>
<dbReference type="EMBL" id="RBON01000220">
    <property type="protein sequence ID" value="RMM66253.1"/>
    <property type="molecule type" value="Genomic_DNA"/>
</dbReference>
<dbReference type="Proteomes" id="UP000276829">
    <property type="component" value="Unassembled WGS sequence"/>
</dbReference>
<protein>
    <submittedName>
        <fullName evidence="1">Uncharacterized protein</fullName>
    </submittedName>
</protein>
<proteinExistence type="predicted"/>
<accession>A0A3M3FWD1</accession>